<dbReference type="SMART" id="SM00233">
    <property type="entry name" value="PH"/>
    <property type="match status" value="1"/>
</dbReference>
<dbReference type="InterPro" id="IPR014756">
    <property type="entry name" value="Ig_E-set"/>
</dbReference>
<dbReference type="CDD" id="cd01263">
    <property type="entry name" value="PH_anillin"/>
    <property type="match status" value="1"/>
</dbReference>
<dbReference type="InterPro" id="IPR011993">
    <property type="entry name" value="PH-like_dom_sf"/>
</dbReference>
<gene>
    <name evidence="8" type="ORF">TIS948_LOCUS14840</name>
</gene>
<feature type="domain" description="PH" evidence="6">
    <location>
        <begin position="907"/>
        <end position="1049"/>
    </location>
</feature>
<dbReference type="PANTHER" id="PTHR38537">
    <property type="entry name" value="JITTERBUG, ISOFORM N"/>
    <property type="match status" value="1"/>
</dbReference>
<dbReference type="PROSITE" id="PS00020">
    <property type="entry name" value="ACTININ_2"/>
    <property type="match status" value="1"/>
</dbReference>
<dbReference type="InterPro" id="IPR013783">
    <property type="entry name" value="Ig-like_fold"/>
</dbReference>
<dbReference type="Proteomes" id="UP000663825">
    <property type="component" value="Unassembled WGS sequence"/>
</dbReference>
<comment type="caution">
    <text evidence="8">The sequence shown here is derived from an EMBL/GenBank/DDBJ whole genome shotgun (WGS) entry which is preliminary data.</text>
</comment>
<dbReference type="InterPro" id="IPR017868">
    <property type="entry name" value="Filamin/ABP280_repeat-like"/>
</dbReference>
<dbReference type="InterPro" id="IPR012966">
    <property type="entry name" value="AHD"/>
</dbReference>
<comment type="similarity">
    <text evidence="1">Belongs to the filamin family.</text>
</comment>
<feature type="repeat" description="Filamin" evidence="4">
    <location>
        <begin position="350"/>
        <end position="448"/>
    </location>
</feature>
<dbReference type="OrthoDB" id="5915976at2759"/>
<dbReference type="PROSITE" id="PS50021">
    <property type="entry name" value="CH"/>
    <property type="match status" value="2"/>
</dbReference>
<dbReference type="InterPro" id="IPR036872">
    <property type="entry name" value="CH_dom_sf"/>
</dbReference>
<dbReference type="Pfam" id="PF00169">
    <property type="entry name" value="PH"/>
    <property type="match status" value="1"/>
</dbReference>
<reference evidence="8" key="1">
    <citation type="submission" date="2021-02" db="EMBL/GenBank/DDBJ databases">
        <authorList>
            <person name="Nowell W R."/>
        </authorList>
    </citation>
    <scope>NUCLEOTIDE SEQUENCE</scope>
</reference>
<evidence type="ECO:0000313" key="8">
    <source>
        <dbReference type="EMBL" id="CAF3244630.1"/>
    </source>
</evidence>
<dbReference type="Pfam" id="PF00307">
    <property type="entry name" value="CH"/>
    <property type="match status" value="2"/>
</dbReference>
<dbReference type="GO" id="GO:0051015">
    <property type="term" value="F:actin filament binding"/>
    <property type="evidence" value="ECO:0007669"/>
    <property type="project" value="InterPro"/>
</dbReference>
<dbReference type="EMBL" id="CAJNXB010002430">
    <property type="protein sequence ID" value="CAF3244630.1"/>
    <property type="molecule type" value="Genomic_DNA"/>
</dbReference>
<evidence type="ECO:0000259" key="7">
    <source>
        <dbReference type="PROSITE" id="PS50021"/>
    </source>
</evidence>
<dbReference type="InterPro" id="IPR037840">
    <property type="entry name" value="PH_Anillin"/>
</dbReference>
<dbReference type="SMART" id="SM00557">
    <property type="entry name" value="IG_FLMN"/>
    <property type="match status" value="1"/>
</dbReference>
<dbReference type="PROSITE" id="PS50003">
    <property type="entry name" value="PH_DOMAIN"/>
    <property type="match status" value="1"/>
</dbReference>
<dbReference type="PROSITE" id="PS50194">
    <property type="entry name" value="FILAMIN_REPEAT"/>
    <property type="match status" value="1"/>
</dbReference>
<name>A0A817RHR0_9BILA</name>
<dbReference type="Gene3D" id="2.60.40.10">
    <property type="entry name" value="Immunoglobulins"/>
    <property type="match status" value="1"/>
</dbReference>
<dbReference type="PROSITE" id="PS00019">
    <property type="entry name" value="ACTININ_1"/>
    <property type="match status" value="1"/>
</dbReference>
<dbReference type="SMART" id="SM00033">
    <property type="entry name" value="CH"/>
    <property type="match status" value="2"/>
</dbReference>
<evidence type="ECO:0000259" key="6">
    <source>
        <dbReference type="PROSITE" id="PS50003"/>
    </source>
</evidence>
<evidence type="ECO:0000256" key="2">
    <source>
        <dbReference type="ARBA" id="ARBA00022737"/>
    </source>
</evidence>
<dbReference type="GO" id="GO:0030036">
    <property type="term" value="P:actin cytoskeleton organization"/>
    <property type="evidence" value="ECO:0007669"/>
    <property type="project" value="InterPro"/>
</dbReference>
<dbReference type="InterPro" id="IPR001298">
    <property type="entry name" value="Filamin/ABP280_rpt"/>
</dbReference>
<evidence type="ECO:0000313" key="9">
    <source>
        <dbReference type="Proteomes" id="UP000663825"/>
    </source>
</evidence>
<dbReference type="InterPro" id="IPR001849">
    <property type="entry name" value="PH_domain"/>
</dbReference>
<keyword evidence="2" id="KW-0677">Repeat</keyword>
<dbReference type="SUPFAM" id="SSF47576">
    <property type="entry name" value="Calponin-homology domain, CH-domain"/>
    <property type="match status" value="1"/>
</dbReference>
<keyword evidence="5" id="KW-0175">Coiled coil</keyword>
<dbReference type="PANTHER" id="PTHR38537:SF8">
    <property type="entry name" value="FILAMIN-A"/>
    <property type="match status" value="1"/>
</dbReference>
<dbReference type="AlphaFoldDB" id="A0A817RHR0"/>
<dbReference type="SUPFAM" id="SSF50729">
    <property type="entry name" value="PH domain-like"/>
    <property type="match status" value="1"/>
</dbReference>
<dbReference type="Pfam" id="PF08174">
    <property type="entry name" value="Anillin"/>
    <property type="match status" value="1"/>
</dbReference>
<dbReference type="Gene3D" id="1.10.418.10">
    <property type="entry name" value="Calponin-like domain"/>
    <property type="match status" value="2"/>
</dbReference>
<protein>
    <submittedName>
        <fullName evidence="8">Uncharacterized protein</fullName>
    </submittedName>
</protein>
<organism evidence="8 9">
    <name type="scientific">Rotaria socialis</name>
    <dbReference type="NCBI Taxonomy" id="392032"/>
    <lineage>
        <taxon>Eukaryota</taxon>
        <taxon>Metazoa</taxon>
        <taxon>Spiralia</taxon>
        <taxon>Gnathifera</taxon>
        <taxon>Rotifera</taxon>
        <taxon>Eurotatoria</taxon>
        <taxon>Bdelloidea</taxon>
        <taxon>Philodinida</taxon>
        <taxon>Philodinidae</taxon>
        <taxon>Rotaria</taxon>
    </lineage>
</organism>
<dbReference type="Gene3D" id="2.30.29.30">
    <property type="entry name" value="Pleckstrin-homology domain (PH domain)/Phosphotyrosine-binding domain (PTB)"/>
    <property type="match status" value="1"/>
</dbReference>
<accession>A0A817RHR0</accession>
<feature type="domain" description="Calponin-homology (CH)" evidence="7">
    <location>
        <begin position="94"/>
        <end position="200"/>
    </location>
</feature>
<sequence length="1058" mass="122248">MHSMSINLRQKLKELNKQKEQFNEDSQNVDIQKSFTTTPVQLKKTVLKQQILHPKSLNINNNDITLTAEELNRREQEFNDDMQRECGQNAQWKKIQQNTFTRWANERLKLVNRHIDNLQTDLGDGLNLIALLEILVGKKLPRYNHRPQFRSQKLENVSVVLDYVENIEKRRLVNIDASDIVDGKVKLILGLMWTLILHYSITLPAWEIPNEKRETIQNLKPKQKLMNWLQAKLPTHINIANFTSDWNDGRAIGAVLESCYPGIHGSFLLLDTNDFFKHHWIGLFPNWADRDPKHALENAKEAMELAEKWLGIPQLIQPHEMINPHVDEQSMMTYLSQYPNAKLQPGAPVKPKNYAHLVNCYGEGLERTGHMVDKPVIFHIETCAAGIGKVDVIIVNPNGQTEECTIEFREDRNRTYDCAFYPAMYGEHKIIVTFNEQEVRHSPFYIYVDEPEQISEVLDNDEVDTACNEVTPSDIEQPVYENYNPANAIIYDREDTADIKITNLNEDGDGDDIILQEDHIYYAHQTQITSIQDHQLRRQISTRSISDPTLNKHKFFSPIKPPRTYCHDEPDDEINESPLVYSLTDYRLKQKRQEGLDLAQANRADSIAISSTTLNSTSSISIDDNPQENKRLTSKWLVIDEISRLTELTKRETSTLTQTSHALKCCSNDPHAALSDKKIECERVIFMAKQKLTSYNSEIKRLENLDPDSEYYSSDISHSTLILQDIRLSIKEDYLRSLRKGKETKFYFFMCAVHYRSQTLFSHMVSSFDTLQSNGQVIFSNRMIIREVESSFAATIGVYCMEITMKHPITGLDHSPMVCPHHHVSSLAKTVQCMKCDKQRLNSTVSIPGQHSKTNTILRVSNFVQVDAITIRKEDLKTQEFMLSISSASIPLKAKLHVKLQRLSELKIRKAGYLTIYCDISGSGVWIRRWFILTNEQNLRYWPSPDDEENNVPPTGEIDLHYCIDQTVNLLQRETCARPHTFELRIAVPTKKSTDHRLFASENDENDEYPTNSIIAQPFGKRTLFRFWLSADSKEDRNDWCNILNQILADLREWEVIS</sequence>
<dbReference type="SUPFAM" id="SSF81296">
    <property type="entry name" value="E set domains"/>
    <property type="match status" value="1"/>
</dbReference>
<dbReference type="Pfam" id="PF00630">
    <property type="entry name" value="Filamin"/>
    <property type="match status" value="1"/>
</dbReference>
<proteinExistence type="inferred from homology"/>
<feature type="domain" description="Calponin-homology (CH)" evidence="7">
    <location>
        <begin position="219"/>
        <end position="343"/>
    </location>
</feature>
<dbReference type="InterPro" id="IPR001715">
    <property type="entry name" value="CH_dom"/>
</dbReference>
<evidence type="ECO:0000256" key="1">
    <source>
        <dbReference type="ARBA" id="ARBA00009238"/>
    </source>
</evidence>
<keyword evidence="3" id="KW-0009">Actin-binding</keyword>
<feature type="coiled-coil region" evidence="5">
    <location>
        <begin position="1"/>
        <end position="32"/>
    </location>
</feature>
<dbReference type="FunFam" id="1.10.418.10:FF:000006">
    <property type="entry name" value="Filamin-B isoform A"/>
    <property type="match status" value="1"/>
</dbReference>
<evidence type="ECO:0000256" key="4">
    <source>
        <dbReference type="PROSITE-ProRule" id="PRU00087"/>
    </source>
</evidence>
<dbReference type="InterPro" id="IPR001589">
    <property type="entry name" value="Actinin_actin-bd_CS"/>
</dbReference>
<evidence type="ECO:0000256" key="5">
    <source>
        <dbReference type="SAM" id="Coils"/>
    </source>
</evidence>
<evidence type="ECO:0000256" key="3">
    <source>
        <dbReference type="ARBA" id="ARBA00023203"/>
    </source>
</evidence>
<dbReference type="InterPro" id="IPR044801">
    <property type="entry name" value="Filamin"/>
</dbReference>